<organism evidence="2">
    <name type="scientific">Rhipicephalus appendiculatus</name>
    <name type="common">Brown ear tick</name>
    <dbReference type="NCBI Taxonomy" id="34631"/>
    <lineage>
        <taxon>Eukaryota</taxon>
        <taxon>Metazoa</taxon>
        <taxon>Ecdysozoa</taxon>
        <taxon>Arthropoda</taxon>
        <taxon>Chelicerata</taxon>
        <taxon>Arachnida</taxon>
        <taxon>Acari</taxon>
        <taxon>Parasitiformes</taxon>
        <taxon>Ixodida</taxon>
        <taxon>Ixodoidea</taxon>
        <taxon>Ixodidae</taxon>
        <taxon>Rhipicephalinae</taxon>
        <taxon>Rhipicephalus</taxon>
        <taxon>Rhipicephalus</taxon>
    </lineage>
</organism>
<name>A0A131YKN4_RHIAP</name>
<sequence>MHRRERQASKGLQLLTLPLLAGFCIDQTQKERNTVPTRISQHAPQGRGCPLARGLSSVWMAFPKNWQQAWQALPPPENNDDKFGAGAMLCHDAWKCVGHLWRHFHFVSNDSLDAERARLFNGQQQLLVEHIER</sequence>
<protein>
    <recommendedName>
        <fullName evidence="3">Secreted protein</fullName>
    </recommendedName>
</protein>
<feature type="signal peptide" evidence="1">
    <location>
        <begin position="1"/>
        <end position="30"/>
    </location>
</feature>
<feature type="chain" id="PRO_5007285388" description="Secreted protein" evidence="1">
    <location>
        <begin position="31"/>
        <end position="133"/>
    </location>
</feature>
<accession>A0A131YKN4</accession>
<dbReference type="EMBL" id="GEDV01009495">
    <property type="protein sequence ID" value="JAP79062.1"/>
    <property type="molecule type" value="Transcribed_RNA"/>
</dbReference>
<reference evidence="2" key="1">
    <citation type="journal article" date="2016" name="Ticks Tick Borne Dis.">
        <title>De novo assembly and annotation of the salivary gland transcriptome of Rhipicephalus appendiculatus male and female ticks during blood feeding.</title>
        <authorList>
            <person name="de Castro M.H."/>
            <person name="de Klerk D."/>
            <person name="Pienaar R."/>
            <person name="Latif A.A."/>
            <person name="Rees D.J."/>
            <person name="Mans B.J."/>
        </authorList>
    </citation>
    <scope>NUCLEOTIDE SEQUENCE</scope>
    <source>
        <tissue evidence="2">Salivary glands</tissue>
    </source>
</reference>
<keyword evidence="1" id="KW-0732">Signal</keyword>
<evidence type="ECO:0000256" key="1">
    <source>
        <dbReference type="SAM" id="SignalP"/>
    </source>
</evidence>
<proteinExistence type="predicted"/>
<evidence type="ECO:0008006" key="3">
    <source>
        <dbReference type="Google" id="ProtNLM"/>
    </source>
</evidence>
<dbReference type="AlphaFoldDB" id="A0A131YKN4"/>
<evidence type="ECO:0000313" key="2">
    <source>
        <dbReference type="EMBL" id="JAP79062.1"/>
    </source>
</evidence>